<dbReference type="PROSITE" id="PS51707">
    <property type="entry name" value="CYTH"/>
    <property type="match status" value="1"/>
</dbReference>
<dbReference type="InterPro" id="IPR033469">
    <property type="entry name" value="CYTH-like_dom_sf"/>
</dbReference>
<dbReference type="SMART" id="SM00880">
    <property type="entry name" value="CHAD"/>
    <property type="match status" value="1"/>
</dbReference>
<gene>
    <name evidence="3" type="ORF">BIT28_02565</name>
</gene>
<dbReference type="OrthoDB" id="3034217at2"/>
<dbReference type="GO" id="GO:0050355">
    <property type="term" value="F:inorganic triphosphate phosphatase activity"/>
    <property type="evidence" value="ECO:0007669"/>
    <property type="project" value="InterPro"/>
</dbReference>
<proteinExistence type="predicted"/>
<keyword evidence="4" id="KW-1185">Reference proteome</keyword>
<evidence type="ECO:0000313" key="3">
    <source>
        <dbReference type="EMBL" id="OLQ77504.1"/>
    </source>
</evidence>
<sequence>METEIELKFFVSPEFSSQLLRKISEAKILQQSSRMLGNVYFDTPDQILRQHDIGLRVRRFDDVFVQTLKTAGRVVAGLHQRPEYNAEINGTDPDLSLHPVDAWPESVNVADVQQQLAPLFSTDFERQQWLVAMPDGSQVELAFDQGEVSAEGQTTPICEVELELKSGQTDALFTLARELCAEGGMRLGNLSKAARGYRLAAGYQGDQVTALPFVPVRSGQSVESVFVNILEHALGHWHYHEQIFAERQELPALYQIHQALTLIRQALVIFGGMIPRRASALVRQELQWLEGELDWLGEFASIEQLMADKGHVLKKLNARKVLMKQLQARQQRLPEVEEMMQLLESSRYCGLLLDLSRWILSRGWQPFLDDKSRERLAGDIKPFADHVLNRSWEELADVFPAERQLNRIDYLDQQPRLNRNLLSGLCFAELYDEEKRAGFRMPWLDLLRGMEDLQQLEPIRLLLEQQEDEDRTQIEKWLSRKEESLLHAMDQTRQIGIELAPYWP</sequence>
<dbReference type="InterPro" id="IPR023577">
    <property type="entry name" value="CYTH_domain"/>
</dbReference>
<organism evidence="3 4">
    <name type="scientific">Photobacterium proteolyticum</name>
    <dbReference type="NCBI Taxonomy" id="1903952"/>
    <lineage>
        <taxon>Bacteria</taxon>
        <taxon>Pseudomonadati</taxon>
        <taxon>Pseudomonadota</taxon>
        <taxon>Gammaproteobacteria</taxon>
        <taxon>Vibrionales</taxon>
        <taxon>Vibrionaceae</taxon>
        <taxon>Photobacterium</taxon>
    </lineage>
</organism>
<evidence type="ECO:0000313" key="4">
    <source>
        <dbReference type="Proteomes" id="UP000186905"/>
    </source>
</evidence>
<dbReference type="AlphaFoldDB" id="A0A1Q9GS72"/>
<protein>
    <submittedName>
        <fullName evidence="3">Adenylate cyclase</fullName>
    </submittedName>
</protein>
<feature type="domain" description="CYTH" evidence="1">
    <location>
        <begin position="2"/>
        <end position="203"/>
    </location>
</feature>
<accession>A0A1Q9GS72</accession>
<name>A0A1Q9GS72_9GAMM</name>
<reference evidence="3 4" key="1">
    <citation type="submission" date="2016-09" db="EMBL/GenBank/DDBJ databases">
        <title>Photobacterium proteolyticum sp. nov. a protease producing bacterium isolated from ocean sediments of Laizhou Bay.</title>
        <authorList>
            <person name="Li Y."/>
        </authorList>
    </citation>
    <scope>NUCLEOTIDE SEQUENCE [LARGE SCALE GENOMIC DNA]</scope>
    <source>
        <strain evidence="3 4">13-12</strain>
    </source>
</reference>
<dbReference type="PANTHER" id="PTHR39569">
    <property type="entry name" value="INORGANIC TRIPHOSPHATASE"/>
    <property type="match status" value="1"/>
</dbReference>
<evidence type="ECO:0000259" key="1">
    <source>
        <dbReference type="PROSITE" id="PS51707"/>
    </source>
</evidence>
<dbReference type="InterPro" id="IPR007899">
    <property type="entry name" value="CHAD_dom"/>
</dbReference>
<dbReference type="STRING" id="1903952.BIT28_02565"/>
<dbReference type="EMBL" id="MJIL01000065">
    <property type="protein sequence ID" value="OLQ77504.1"/>
    <property type="molecule type" value="Genomic_DNA"/>
</dbReference>
<dbReference type="SMART" id="SM01118">
    <property type="entry name" value="CYTH"/>
    <property type="match status" value="1"/>
</dbReference>
<dbReference type="Gene3D" id="1.40.20.10">
    <property type="entry name" value="CHAD domain"/>
    <property type="match status" value="1"/>
</dbReference>
<dbReference type="GO" id="GO:0046872">
    <property type="term" value="F:metal ion binding"/>
    <property type="evidence" value="ECO:0007669"/>
    <property type="project" value="TreeGrafter"/>
</dbReference>
<evidence type="ECO:0000259" key="2">
    <source>
        <dbReference type="PROSITE" id="PS51708"/>
    </source>
</evidence>
<comment type="caution">
    <text evidence="3">The sequence shown here is derived from an EMBL/GenBank/DDBJ whole genome shotgun (WGS) entry which is preliminary data.</text>
</comment>
<dbReference type="Pfam" id="PF01928">
    <property type="entry name" value="CYTH"/>
    <property type="match status" value="1"/>
</dbReference>
<dbReference type="Proteomes" id="UP000186905">
    <property type="component" value="Unassembled WGS sequence"/>
</dbReference>
<dbReference type="Gene3D" id="2.40.320.10">
    <property type="entry name" value="Hypothetical Protein Pfu-838710-001"/>
    <property type="match status" value="1"/>
</dbReference>
<dbReference type="Pfam" id="PF05235">
    <property type="entry name" value="CHAD"/>
    <property type="match status" value="1"/>
</dbReference>
<dbReference type="CDD" id="cd07756">
    <property type="entry name" value="CYTH-like_Pase_CHAD"/>
    <property type="match status" value="1"/>
</dbReference>
<dbReference type="RefSeq" id="WP_075763562.1">
    <property type="nucleotide sequence ID" value="NZ_MJIL01000065.1"/>
</dbReference>
<dbReference type="PANTHER" id="PTHR39569:SF1">
    <property type="entry name" value="INORGANIC TRIPHOSPHATASE"/>
    <property type="match status" value="1"/>
</dbReference>
<dbReference type="InterPro" id="IPR039013">
    <property type="entry name" value="YgiF"/>
</dbReference>
<feature type="domain" description="CHAD" evidence="2">
    <location>
        <begin position="219"/>
        <end position="478"/>
    </location>
</feature>
<dbReference type="PROSITE" id="PS51708">
    <property type="entry name" value="CHAD"/>
    <property type="match status" value="1"/>
</dbReference>
<dbReference type="InterPro" id="IPR038186">
    <property type="entry name" value="CHAD_dom_sf"/>
</dbReference>
<dbReference type="SUPFAM" id="SSF55154">
    <property type="entry name" value="CYTH-like phosphatases"/>
    <property type="match status" value="1"/>
</dbReference>